<dbReference type="Proteomes" id="UP000326671">
    <property type="component" value="Unassembled WGS sequence"/>
</dbReference>
<evidence type="ECO:0000313" key="3">
    <source>
        <dbReference type="Proteomes" id="UP000326671"/>
    </source>
</evidence>
<keyword evidence="3" id="KW-1185">Reference proteome</keyword>
<dbReference type="EMBL" id="VYKL01000044">
    <property type="protein sequence ID" value="KAA9014905.1"/>
    <property type="molecule type" value="Genomic_DNA"/>
</dbReference>
<name>A0A5J5H2V0_9BACI</name>
<proteinExistence type="predicted"/>
<comment type="caution">
    <text evidence="2">The sequence shown here is derived from an EMBL/GenBank/DDBJ whole genome shotgun (WGS) entry which is preliminary data.</text>
</comment>
<accession>A0A5J5H2V0</accession>
<dbReference type="GO" id="GO:0009847">
    <property type="term" value="P:spore germination"/>
    <property type="evidence" value="ECO:0007669"/>
    <property type="project" value="InterPro"/>
</dbReference>
<dbReference type="GO" id="GO:0016020">
    <property type="term" value="C:membrane"/>
    <property type="evidence" value="ECO:0007669"/>
    <property type="project" value="InterPro"/>
</dbReference>
<evidence type="ECO:0000313" key="2">
    <source>
        <dbReference type="EMBL" id="KAA9014905.1"/>
    </source>
</evidence>
<reference evidence="2 3" key="1">
    <citation type="submission" date="2019-09" db="EMBL/GenBank/DDBJ databases">
        <title>Whole genome sequences of isolates from the Mars Exploration Rovers.</title>
        <authorList>
            <person name="Seuylemezian A."/>
            <person name="Vaishampayan P."/>
        </authorList>
    </citation>
    <scope>NUCLEOTIDE SEQUENCE [LARGE SCALE GENOMIC DNA]</scope>
    <source>
        <strain evidence="2 3">MER_TA_151</strain>
    </source>
</reference>
<keyword evidence="1" id="KW-0812">Transmembrane</keyword>
<gene>
    <name evidence="2" type="ORF">F4V44_23170</name>
</gene>
<protein>
    <submittedName>
        <fullName evidence="2">GerAB/ArcD/ProY family transporter</fullName>
    </submittedName>
</protein>
<evidence type="ECO:0000256" key="1">
    <source>
        <dbReference type="SAM" id="Phobius"/>
    </source>
</evidence>
<feature type="transmembrane region" description="Helical" evidence="1">
    <location>
        <begin position="43"/>
        <end position="59"/>
    </location>
</feature>
<dbReference type="InterPro" id="IPR004761">
    <property type="entry name" value="Spore_GerAB"/>
</dbReference>
<organism evidence="2 3">
    <name type="scientific">Niallia endozanthoxylica</name>
    <dbReference type="NCBI Taxonomy" id="2036016"/>
    <lineage>
        <taxon>Bacteria</taxon>
        <taxon>Bacillati</taxon>
        <taxon>Bacillota</taxon>
        <taxon>Bacilli</taxon>
        <taxon>Bacillales</taxon>
        <taxon>Bacillaceae</taxon>
        <taxon>Niallia</taxon>
    </lineage>
</organism>
<dbReference type="AlphaFoldDB" id="A0A5J5H2V0"/>
<sequence>MIVIILIILCLLLIPEIIFERIEPFFEGAIKSVMWSSYHNVAIPYSELPIFLMIAPFVTDKAKMKKAF</sequence>
<keyword evidence="1" id="KW-0472">Membrane</keyword>
<keyword evidence="1" id="KW-1133">Transmembrane helix</keyword>
<dbReference type="Pfam" id="PF03845">
    <property type="entry name" value="Spore_permease"/>
    <property type="match status" value="1"/>
</dbReference>